<keyword evidence="5" id="KW-1185">Reference proteome</keyword>
<dbReference type="Proteomes" id="UP000269265">
    <property type="component" value="Unassembled WGS sequence"/>
</dbReference>
<name>A0A3R8T3C2_9BURK</name>
<evidence type="ECO:0000313" key="5">
    <source>
        <dbReference type="Proteomes" id="UP000269265"/>
    </source>
</evidence>
<comment type="caution">
    <text evidence="4">The sequence shown here is derived from an EMBL/GenBank/DDBJ whole genome shotgun (WGS) entry which is preliminary data.</text>
</comment>
<proteinExistence type="inferred from homology"/>
<dbReference type="InterPro" id="IPR016160">
    <property type="entry name" value="Ald_DH_CS_CYS"/>
</dbReference>
<evidence type="ECO:0000256" key="1">
    <source>
        <dbReference type="ARBA" id="ARBA00009986"/>
    </source>
</evidence>
<evidence type="ECO:0000259" key="3">
    <source>
        <dbReference type="Pfam" id="PF00171"/>
    </source>
</evidence>
<feature type="domain" description="Aldehyde dehydrogenase" evidence="3">
    <location>
        <begin position="44"/>
        <end position="502"/>
    </location>
</feature>
<dbReference type="AlphaFoldDB" id="A0A3R8T3C2"/>
<reference evidence="4 5" key="1">
    <citation type="submission" date="2018-12" db="EMBL/GenBank/DDBJ databases">
        <title>The whole draft genome of Aquabacterium sp. SJQ9.</title>
        <authorList>
            <person name="Sun L."/>
            <person name="Gao X."/>
            <person name="Chen W."/>
            <person name="Huang K."/>
        </authorList>
    </citation>
    <scope>NUCLEOTIDE SEQUENCE [LARGE SCALE GENOMIC DNA]</scope>
    <source>
        <strain evidence="4 5">SJQ9</strain>
    </source>
</reference>
<evidence type="ECO:0000313" key="4">
    <source>
        <dbReference type="EMBL" id="RRS03016.1"/>
    </source>
</evidence>
<evidence type="ECO:0000256" key="2">
    <source>
        <dbReference type="ARBA" id="ARBA00023002"/>
    </source>
</evidence>
<dbReference type="InterPro" id="IPR016163">
    <property type="entry name" value="Ald_DH_C"/>
</dbReference>
<dbReference type="FunFam" id="3.40.309.10:FF:000012">
    <property type="entry name" value="Betaine aldehyde dehydrogenase"/>
    <property type="match status" value="1"/>
</dbReference>
<organism evidence="4 5">
    <name type="scientific">Aquabacterium soli</name>
    <dbReference type="NCBI Taxonomy" id="2493092"/>
    <lineage>
        <taxon>Bacteria</taxon>
        <taxon>Pseudomonadati</taxon>
        <taxon>Pseudomonadota</taxon>
        <taxon>Betaproteobacteria</taxon>
        <taxon>Burkholderiales</taxon>
        <taxon>Aquabacterium</taxon>
    </lineage>
</organism>
<sequence length="508" mass="54675">MTDASLPPTGQALIWRDRANALIAEGLIDGRGLVEGQRVKAVAEETFECRSPIDGRLLTPVARGRQADIDLAVGSARRAFDDGRWAGQAPAARKRVLQRFAELIVQHKDELALLETLDMGKPIQHSLGVDVPAAARCIAWYAEAIDKVYDEIAPTGRNALALIQREPVGVVGAIVPWNYPMIMAAWKLGPALAAGNSVVLKPSEKSPLTALRLGELALKAGLPEGVLNVVPGFGMEAGEALALHLDVDALGFTGSTRVGRKMLEYAGRSNLKRVFNELGGKSAFVVFDDSDALERAAQTVAGSIFFNQGESCNAPSRLLVHERIADDFVGRVLAQTPNYQPADPLDPSTVMGALVDEAQLRTVLGYIEAGHKEGARCVAGGTQARAETGGFYVTPTVFDGVRNDMLIAKEEIFGPVLSVIRFKDEAEAVALANQSSYGLQASVWSSHIDRAHRVARALRAGTVHVNQYDEDDITVPFGGVKQSGNGRDKSLHALDKYTELKTTWIRID</sequence>
<dbReference type="EMBL" id="RSED01000016">
    <property type="protein sequence ID" value="RRS03016.1"/>
    <property type="molecule type" value="Genomic_DNA"/>
</dbReference>
<dbReference type="FunFam" id="3.40.605.10:FF:000001">
    <property type="entry name" value="Aldehyde dehydrogenase 1"/>
    <property type="match status" value="1"/>
</dbReference>
<gene>
    <name evidence="4" type="ORF">EIP75_17915</name>
</gene>
<comment type="similarity">
    <text evidence="1">Belongs to the aldehyde dehydrogenase family.</text>
</comment>
<dbReference type="InterPro" id="IPR016161">
    <property type="entry name" value="Ald_DH/histidinol_DH"/>
</dbReference>
<keyword evidence="2" id="KW-0560">Oxidoreductase</keyword>
<accession>A0A3R8T3C2</accession>
<dbReference type="GO" id="GO:0004030">
    <property type="term" value="F:aldehyde dehydrogenase [NAD(P)+] activity"/>
    <property type="evidence" value="ECO:0007669"/>
    <property type="project" value="UniProtKB-ARBA"/>
</dbReference>
<dbReference type="Gene3D" id="3.40.309.10">
    <property type="entry name" value="Aldehyde Dehydrogenase, Chain A, domain 2"/>
    <property type="match status" value="1"/>
</dbReference>
<dbReference type="CDD" id="cd07112">
    <property type="entry name" value="ALDH_GABALDH-PuuC"/>
    <property type="match status" value="1"/>
</dbReference>
<protein>
    <submittedName>
        <fullName evidence="4">Aldehyde dehydrogenase</fullName>
    </submittedName>
</protein>
<dbReference type="RefSeq" id="WP_125244652.1">
    <property type="nucleotide sequence ID" value="NZ_RSED01000016.1"/>
</dbReference>
<dbReference type="InterPro" id="IPR016162">
    <property type="entry name" value="Ald_DH_N"/>
</dbReference>
<dbReference type="Pfam" id="PF00171">
    <property type="entry name" value="Aldedh"/>
    <property type="match status" value="1"/>
</dbReference>
<dbReference type="InterPro" id="IPR015590">
    <property type="entry name" value="Aldehyde_DH_dom"/>
</dbReference>
<dbReference type="OrthoDB" id="6187633at2"/>
<dbReference type="PANTHER" id="PTHR11699">
    <property type="entry name" value="ALDEHYDE DEHYDROGENASE-RELATED"/>
    <property type="match status" value="1"/>
</dbReference>
<dbReference type="Gene3D" id="3.40.605.10">
    <property type="entry name" value="Aldehyde Dehydrogenase, Chain A, domain 1"/>
    <property type="match status" value="1"/>
</dbReference>
<dbReference type="PROSITE" id="PS00070">
    <property type="entry name" value="ALDEHYDE_DEHYDR_CYS"/>
    <property type="match status" value="1"/>
</dbReference>
<dbReference type="SUPFAM" id="SSF53720">
    <property type="entry name" value="ALDH-like"/>
    <property type="match status" value="1"/>
</dbReference>